<reference evidence="1" key="1">
    <citation type="submission" date="2024-05" db="EMBL/GenBank/DDBJ databases">
        <authorList>
            <person name="Yu L."/>
        </authorList>
    </citation>
    <scope>NUCLEOTIDE SEQUENCE</scope>
    <source>
        <strain evidence="1">G08B096</strain>
    </source>
</reference>
<name>A0AAU7W4U3_9MICO</name>
<proteinExistence type="predicted"/>
<sequence>MANGTTKVWMDQLSDDIQASEWGSVRSFASRGLEMNYHVFRRYLVGEREIPFWLLMDAIAKLGFSFSEYEQRVQARAEAEASEE</sequence>
<gene>
    <name evidence="1" type="ORF">ABIQ69_11290</name>
</gene>
<accession>A0AAU7W4U3</accession>
<organism evidence="1">
    <name type="scientific">Agromyces sp. G08B096</name>
    <dbReference type="NCBI Taxonomy" id="3156399"/>
    <lineage>
        <taxon>Bacteria</taxon>
        <taxon>Bacillati</taxon>
        <taxon>Actinomycetota</taxon>
        <taxon>Actinomycetes</taxon>
        <taxon>Micrococcales</taxon>
        <taxon>Microbacteriaceae</taxon>
        <taxon>Agromyces</taxon>
    </lineage>
</organism>
<dbReference type="EMBL" id="CP158374">
    <property type="protein sequence ID" value="XBX81191.1"/>
    <property type="molecule type" value="Genomic_DNA"/>
</dbReference>
<dbReference type="AlphaFoldDB" id="A0AAU7W4U3"/>
<dbReference type="RefSeq" id="WP_350347213.1">
    <property type="nucleotide sequence ID" value="NZ_CP158374.1"/>
</dbReference>
<protein>
    <recommendedName>
        <fullName evidence="2">XRE family transcriptional regulator</fullName>
    </recommendedName>
</protein>
<evidence type="ECO:0008006" key="2">
    <source>
        <dbReference type="Google" id="ProtNLM"/>
    </source>
</evidence>
<evidence type="ECO:0000313" key="1">
    <source>
        <dbReference type="EMBL" id="XBX81191.1"/>
    </source>
</evidence>